<evidence type="ECO:0008006" key="3">
    <source>
        <dbReference type="Google" id="ProtNLM"/>
    </source>
</evidence>
<sequence>MLIYLKCSSSDHQLNDLNDKLIFKMYHDPTVELRYFVDGYIKTKEGYIHKVDVHTQILHLYEETGFSKVNLLDIVEIK</sequence>
<evidence type="ECO:0000313" key="2">
    <source>
        <dbReference type="Proteomes" id="UP000285567"/>
    </source>
</evidence>
<dbReference type="RefSeq" id="WP_107552421.1">
    <property type="nucleotide sequence ID" value="NZ_CP188055.1"/>
</dbReference>
<dbReference type="InterPro" id="IPR014962">
    <property type="entry name" value="YolD"/>
</dbReference>
<gene>
    <name evidence="1" type="ORF">BU097_09320</name>
</gene>
<organism evidence="1 2">
    <name type="scientific">Staphylococcus xylosus</name>
    <dbReference type="NCBI Taxonomy" id="1288"/>
    <lineage>
        <taxon>Bacteria</taxon>
        <taxon>Bacillati</taxon>
        <taxon>Bacillota</taxon>
        <taxon>Bacilli</taxon>
        <taxon>Bacillales</taxon>
        <taxon>Staphylococcaceae</taxon>
        <taxon>Staphylococcus</taxon>
    </lineage>
</organism>
<name>A0A418IMG1_STAXY</name>
<proteinExistence type="predicted"/>
<protein>
    <recommendedName>
        <fullName evidence="3">YolD-like family protein</fullName>
    </recommendedName>
</protein>
<reference evidence="1 2" key="1">
    <citation type="journal article" date="2016" name="Front. Microbiol.">
        <title>Comprehensive Phylogenetic Analysis of Bovine Non-aureus Staphylococci Species Based on Whole-Genome Sequencing.</title>
        <authorList>
            <person name="Naushad S."/>
            <person name="Barkema H.W."/>
            <person name="Luby C."/>
            <person name="Condas L.A."/>
            <person name="Nobrega D.B."/>
            <person name="Carson D.A."/>
            <person name="De Buck J."/>
        </authorList>
    </citation>
    <scope>NUCLEOTIDE SEQUENCE [LARGE SCALE GENOMIC DNA]</scope>
    <source>
        <strain evidence="1 2">SNUC 102</strain>
    </source>
</reference>
<accession>A0A418IMG1</accession>
<keyword evidence="2" id="KW-1185">Reference proteome</keyword>
<dbReference type="Proteomes" id="UP000285567">
    <property type="component" value="Unassembled WGS sequence"/>
</dbReference>
<evidence type="ECO:0000313" key="1">
    <source>
        <dbReference type="EMBL" id="RIN10045.1"/>
    </source>
</evidence>
<dbReference type="EMBL" id="QXUL01000045">
    <property type="protein sequence ID" value="RIN10045.1"/>
    <property type="molecule type" value="Genomic_DNA"/>
</dbReference>
<dbReference type="OrthoDB" id="2390144at2"/>
<dbReference type="AlphaFoldDB" id="A0A418IMG1"/>
<comment type="caution">
    <text evidence="1">The sequence shown here is derived from an EMBL/GenBank/DDBJ whole genome shotgun (WGS) entry which is preliminary data.</text>
</comment>
<dbReference type="Pfam" id="PF08863">
    <property type="entry name" value="YolD"/>
    <property type="match status" value="1"/>
</dbReference>